<comment type="catalytic activity">
    <reaction evidence="1">
        <text>Thiol-dependent hydrolysis of ester, thioester, amide, peptide and isopeptide bonds formed by the C-terminal Gly of ubiquitin (a 76-residue protein attached to proteins as an intracellular targeting signal).</text>
        <dbReference type="EC" id="3.4.19.12"/>
    </reaction>
</comment>
<dbReference type="InterPro" id="IPR018200">
    <property type="entry name" value="USP_CS"/>
</dbReference>
<dbReference type="PANTHER" id="PTHR21646">
    <property type="entry name" value="UBIQUITIN CARBOXYL-TERMINAL HYDROLASE"/>
    <property type="match status" value="1"/>
</dbReference>
<name>A0A8S2ZU25_9BILA</name>
<comment type="caution">
    <text evidence="4">The sequence shown here is derived from an EMBL/GenBank/DDBJ whole genome shotgun (WGS) entry which is preliminary data.</text>
</comment>
<proteinExistence type="predicted"/>
<feature type="non-terminal residue" evidence="4">
    <location>
        <position position="1"/>
    </location>
</feature>
<dbReference type="AlphaFoldDB" id="A0A8S2ZU25"/>
<evidence type="ECO:0000256" key="2">
    <source>
        <dbReference type="ARBA" id="ARBA00012759"/>
    </source>
</evidence>
<evidence type="ECO:0000256" key="1">
    <source>
        <dbReference type="ARBA" id="ARBA00000707"/>
    </source>
</evidence>
<dbReference type="InterPro" id="IPR038765">
    <property type="entry name" value="Papain-like_cys_pep_sf"/>
</dbReference>
<evidence type="ECO:0000313" key="4">
    <source>
        <dbReference type="EMBL" id="CAF4662306.1"/>
    </source>
</evidence>
<dbReference type="EC" id="3.4.19.12" evidence="2"/>
<dbReference type="PANTHER" id="PTHR21646:SF76">
    <property type="entry name" value="UBIQUITIN CARBOXYL-TERMINAL HYDROLASE 32"/>
    <property type="match status" value="1"/>
</dbReference>
<evidence type="ECO:0000313" key="5">
    <source>
        <dbReference type="Proteomes" id="UP000681967"/>
    </source>
</evidence>
<dbReference type="Gene3D" id="3.90.70.10">
    <property type="entry name" value="Cysteine proteinases"/>
    <property type="match status" value="1"/>
</dbReference>
<dbReference type="InterPro" id="IPR001394">
    <property type="entry name" value="Peptidase_C19_UCH"/>
</dbReference>
<dbReference type="GO" id="GO:0004843">
    <property type="term" value="F:cysteine-type deubiquitinase activity"/>
    <property type="evidence" value="ECO:0007669"/>
    <property type="project" value="UniProtKB-EC"/>
</dbReference>
<sequence length="277" mass="31624">NDLRQIDFESPDDVECQNAGLEQNIDILLETRNTDLTWPEELYTLATRSKNTAIQSLASSNNNNSTSNVEEEGRGLIGLSNLGNTCFLNAAVQCLSHSFPLTFYFLHKYHLFEINKDNPIGMQGNIALRYGQLITKLWSNVRGPLAPFELRDSVAKFGSSRFTDFQQHDSQEFLSFLLDGLHEDLNRVHNKPYVELKDSDNRPDETVAYEHWANHLARNTSIIVDLFHGLLRSQVKCRVCELKSVRFDPFNILSLPLPMDTSIYTEIKPNDIPEIHV</sequence>
<dbReference type="Pfam" id="PF00443">
    <property type="entry name" value="UCH"/>
    <property type="match status" value="1"/>
</dbReference>
<dbReference type="GO" id="GO:0016579">
    <property type="term" value="P:protein deubiquitination"/>
    <property type="evidence" value="ECO:0007669"/>
    <property type="project" value="InterPro"/>
</dbReference>
<accession>A0A8S2ZU25</accession>
<dbReference type="Proteomes" id="UP000681967">
    <property type="component" value="Unassembled WGS sequence"/>
</dbReference>
<gene>
    <name evidence="4" type="ORF">BYL167_LOCUS42638</name>
</gene>
<dbReference type="EMBL" id="CAJOBH010111255">
    <property type="protein sequence ID" value="CAF4662306.1"/>
    <property type="molecule type" value="Genomic_DNA"/>
</dbReference>
<feature type="domain" description="USP" evidence="3">
    <location>
        <begin position="77"/>
        <end position="277"/>
    </location>
</feature>
<reference evidence="4" key="1">
    <citation type="submission" date="2021-02" db="EMBL/GenBank/DDBJ databases">
        <authorList>
            <person name="Nowell W R."/>
        </authorList>
    </citation>
    <scope>NUCLEOTIDE SEQUENCE</scope>
</reference>
<dbReference type="InterPro" id="IPR050185">
    <property type="entry name" value="Ub_carboxyl-term_hydrolase"/>
</dbReference>
<organism evidence="4 5">
    <name type="scientific">Rotaria magnacalcarata</name>
    <dbReference type="NCBI Taxonomy" id="392030"/>
    <lineage>
        <taxon>Eukaryota</taxon>
        <taxon>Metazoa</taxon>
        <taxon>Spiralia</taxon>
        <taxon>Gnathifera</taxon>
        <taxon>Rotifera</taxon>
        <taxon>Eurotatoria</taxon>
        <taxon>Bdelloidea</taxon>
        <taxon>Philodinida</taxon>
        <taxon>Philodinidae</taxon>
        <taxon>Rotaria</taxon>
    </lineage>
</organism>
<protein>
    <recommendedName>
        <fullName evidence="2">ubiquitinyl hydrolase 1</fullName>
        <ecNumber evidence="2">3.4.19.12</ecNumber>
    </recommendedName>
</protein>
<dbReference type="InterPro" id="IPR028889">
    <property type="entry name" value="USP"/>
</dbReference>
<dbReference type="PROSITE" id="PS50235">
    <property type="entry name" value="USP_3"/>
    <property type="match status" value="1"/>
</dbReference>
<evidence type="ECO:0000259" key="3">
    <source>
        <dbReference type="PROSITE" id="PS50235"/>
    </source>
</evidence>
<dbReference type="PROSITE" id="PS00972">
    <property type="entry name" value="USP_1"/>
    <property type="match status" value="1"/>
</dbReference>
<dbReference type="GO" id="GO:0005794">
    <property type="term" value="C:Golgi apparatus"/>
    <property type="evidence" value="ECO:0007669"/>
    <property type="project" value="TreeGrafter"/>
</dbReference>
<dbReference type="SUPFAM" id="SSF54001">
    <property type="entry name" value="Cysteine proteinases"/>
    <property type="match status" value="1"/>
</dbReference>